<comment type="caution">
    <text evidence="2">The sequence shown here is derived from an EMBL/GenBank/DDBJ whole genome shotgun (WGS) entry which is preliminary data.</text>
</comment>
<gene>
    <name evidence="2" type="ORF">FJM51_00885</name>
</gene>
<dbReference type="RefSeq" id="WP_140452216.1">
    <property type="nucleotide sequence ID" value="NZ_VFRP01000001.1"/>
</dbReference>
<dbReference type="Proteomes" id="UP000319255">
    <property type="component" value="Unassembled WGS sequence"/>
</dbReference>
<keyword evidence="1" id="KW-0732">Signal</keyword>
<feature type="chain" id="PRO_5021494683" evidence="1">
    <location>
        <begin position="25"/>
        <end position="128"/>
    </location>
</feature>
<evidence type="ECO:0000256" key="1">
    <source>
        <dbReference type="SAM" id="SignalP"/>
    </source>
</evidence>
<proteinExistence type="predicted"/>
<protein>
    <submittedName>
        <fullName evidence="2">Uncharacterized protein</fullName>
    </submittedName>
</protein>
<organism evidence="2 3">
    <name type="scientific">Amaricoccus solimangrovi</name>
    <dbReference type="NCBI Taxonomy" id="2589815"/>
    <lineage>
        <taxon>Bacteria</taxon>
        <taxon>Pseudomonadati</taxon>
        <taxon>Pseudomonadota</taxon>
        <taxon>Alphaproteobacteria</taxon>
        <taxon>Rhodobacterales</taxon>
        <taxon>Paracoccaceae</taxon>
        <taxon>Amaricoccus</taxon>
    </lineage>
</organism>
<name>A0A501WW29_9RHOB</name>
<reference evidence="2 3" key="1">
    <citation type="submission" date="2019-06" db="EMBL/GenBank/DDBJ databases">
        <title>A novel bacterium of genus Amaricoccus, isolated from marine sediment.</title>
        <authorList>
            <person name="Huang H."/>
            <person name="Mo K."/>
            <person name="Hu Y."/>
        </authorList>
    </citation>
    <scope>NUCLEOTIDE SEQUENCE [LARGE SCALE GENOMIC DNA]</scope>
    <source>
        <strain evidence="2 3">HB172011</strain>
    </source>
</reference>
<sequence length="128" mass="14005">MAGFARKTVGAALLLASLAGGALARDASWPMSPDQVLLDNSSDRELVYSVRAPGGGWADFRIGAGKSVIVSCRGCYSAIFNFSIKSETKTMNYDFVGGRHYRIFWNTSADAWDVGRVLEYWDTGSFFE</sequence>
<dbReference type="EMBL" id="VFRP01000001">
    <property type="protein sequence ID" value="TPE53638.1"/>
    <property type="molecule type" value="Genomic_DNA"/>
</dbReference>
<feature type="signal peptide" evidence="1">
    <location>
        <begin position="1"/>
        <end position="24"/>
    </location>
</feature>
<evidence type="ECO:0000313" key="3">
    <source>
        <dbReference type="Proteomes" id="UP000319255"/>
    </source>
</evidence>
<evidence type="ECO:0000313" key="2">
    <source>
        <dbReference type="EMBL" id="TPE53638.1"/>
    </source>
</evidence>
<keyword evidence="3" id="KW-1185">Reference proteome</keyword>
<dbReference type="OrthoDB" id="10013607at2"/>
<accession>A0A501WW29</accession>
<dbReference type="AlphaFoldDB" id="A0A501WW29"/>